<protein>
    <submittedName>
        <fullName evidence="4">PGL/p-HBAD biosynthesis glycosyltransferase</fullName>
        <ecNumber evidence="4">2.4.1.-</ecNumber>
    </submittedName>
</protein>
<proteinExistence type="inferred from homology"/>
<dbReference type="PANTHER" id="PTHR22916:SF3">
    <property type="entry name" value="UDP-GLCNAC:BETAGAL BETA-1,3-N-ACETYLGLUCOSAMINYLTRANSFERASE-LIKE PROTEIN 1"/>
    <property type="match status" value="1"/>
</dbReference>
<dbReference type="EMBL" id="JXTH01000009">
    <property type="protein sequence ID" value="KIQ95144.1"/>
    <property type="molecule type" value="Genomic_DNA"/>
</dbReference>
<evidence type="ECO:0000313" key="4">
    <source>
        <dbReference type="EMBL" id="KIQ95144.1"/>
    </source>
</evidence>
<evidence type="ECO:0000259" key="3">
    <source>
        <dbReference type="Pfam" id="PF13712"/>
    </source>
</evidence>
<dbReference type="Gene3D" id="3.90.550.10">
    <property type="entry name" value="Spore Coat Polysaccharide Biosynthesis Protein SpsA, Chain A"/>
    <property type="match status" value="2"/>
</dbReference>
<dbReference type="Proteomes" id="UP000032102">
    <property type="component" value="Unassembled WGS sequence"/>
</dbReference>
<accession>A0A0D0R097</accession>
<feature type="domain" description="Streptomycin biosynthesis protein StrF" evidence="3">
    <location>
        <begin position="7"/>
        <end position="217"/>
    </location>
</feature>
<dbReference type="InterPro" id="IPR059123">
    <property type="entry name" value="StrF_dom"/>
</dbReference>
<sequence>MNDKKVAFIYCVNNRELYEESVRYVRSLHVPDGYEIEIIAIEGAKSITSGYNEGMKKTDAKYKVYLHQDVFIVNKHFISDVLNIFSSDKEIGMIGVAGAQSIPFSGVWWESEAKVGKVYDSHTGKMKLLSFREVDEDFASVQIVDGLIMVTQYDLPWREDVFRGWHFYDASHSLEFIKRGYKVVVPKQETPWCLHDCGVIHLGTAYDKEREKFCQTYLISTSVPLLRKKDRPLISICIPTYNRAKEVEKSIISIVTQVDSELVEVIVSDNASTDRTEEIVKAYAARYPNIKYFRNQENIGSERNIIESIKRATGTYIFLHGDDDYFKQGALQRITQIVDKHPQCSLFFMEVLKDKKDVILGKGLDEYCKETSIYCTFMSSVMFRKDYYLNIEDPTLFIGSFINQVYIQYKILQQNPHFCIIRDAIFTQEGNDISGYNYGEVFVKNYIDILNYFKGREPISHITSKTIREEKKKMLETTIFYWYRYILKNNIPVSLENFDQIFFNYYKDEPYFEEAKAVFERIRQEVGYQQNS</sequence>
<dbReference type="Pfam" id="PF00535">
    <property type="entry name" value="Glycos_transf_2"/>
    <property type="match status" value="1"/>
</dbReference>
<comment type="similarity">
    <text evidence="1">Belongs to the glycosyltransferase 2 family.</text>
</comment>
<evidence type="ECO:0000313" key="5">
    <source>
        <dbReference type="Proteomes" id="UP000032102"/>
    </source>
</evidence>
<dbReference type="CDD" id="cd00761">
    <property type="entry name" value="Glyco_tranf_GTA_type"/>
    <property type="match status" value="1"/>
</dbReference>
<feature type="domain" description="Glycosyltransferase 2-like" evidence="2">
    <location>
        <begin position="235"/>
        <end position="343"/>
    </location>
</feature>
<keyword evidence="4" id="KW-0808">Transferase</keyword>
<dbReference type="EC" id="2.4.1.-" evidence="4"/>
<dbReference type="AlphaFoldDB" id="A0A0D0R097"/>
<dbReference type="GO" id="GO:0016758">
    <property type="term" value="F:hexosyltransferase activity"/>
    <property type="evidence" value="ECO:0007669"/>
    <property type="project" value="UniProtKB-ARBA"/>
</dbReference>
<name>A0A0D0R097_9BACL</name>
<dbReference type="PANTHER" id="PTHR22916">
    <property type="entry name" value="GLYCOSYLTRANSFERASE"/>
    <property type="match status" value="1"/>
</dbReference>
<keyword evidence="4" id="KW-0328">Glycosyltransferase</keyword>
<evidence type="ECO:0000259" key="2">
    <source>
        <dbReference type="Pfam" id="PF00535"/>
    </source>
</evidence>
<dbReference type="InterPro" id="IPR029044">
    <property type="entry name" value="Nucleotide-diphossugar_trans"/>
</dbReference>
<dbReference type="InterPro" id="IPR001173">
    <property type="entry name" value="Glyco_trans_2-like"/>
</dbReference>
<comment type="caution">
    <text evidence="4">The sequence shown here is derived from an EMBL/GenBank/DDBJ whole genome shotgun (WGS) entry which is preliminary data.</text>
</comment>
<reference evidence="4 5" key="1">
    <citation type="submission" date="2015-01" db="EMBL/GenBank/DDBJ databases">
        <title>Draft genome of Anoxybacillus thermarum strain AF/04.</title>
        <authorList>
            <person name="Poli A."/>
            <person name="Nicolaus B."/>
            <person name="Chan K.-G."/>
            <person name="Kahar U.M."/>
            <person name="Yaakob A.S."/>
            <person name="Chan C.S."/>
            <person name="Goh K.M."/>
        </authorList>
    </citation>
    <scope>NUCLEOTIDE SEQUENCE [LARGE SCALE GENOMIC DNA]</scope>
    <source>
        <strain evidence="4 5">AF/04</strain>
    </source>
</reference>
<keyword evidence="5" id="KW-1185">Reference proteome</keyword>
<gene>
    <name evidence="4" type="ORF">LH47_00691</name>
</gene>
<organism evidence="4 5">
    <name type="scientific">Anoxybacillus thermarum</name>
    <dbReference type="NCBI Taxonomy" id="404937"/>
    <lineage>
        <taxon>Bacteria</taxon>
        <taxon>Bacillati</taxon>
        <taxon>Bacillota</taxon>
        <taxon>Bacilli</taxon>
        <taxon>Bacillales</taxon>
        <taxon>Anoxybacillaceae</taxon>
        <taxon>Anoxybacillus</taxon>
    </lineage>
</organism>
<dbReference type="SUPFAM" id="SSF53448">
    <property type="entry name" value="Nucleotide-diphospho-sugar transferases"/>
    <property type="match status" value="2"/>
</dbReference>
<dbReference type="PATRIC" id="fig|404937.3.peg.710"/>
<dbReference type="Pfam" id="PF13712">
    <property type="entry name" value="Glyco_tranf_2_5"/>
    <property type="match status" value="1"/>
</dbReference>
<evidence type="ECO:0000256" key="1">
    <source>
        <dbReference type="ARBA" id="ARBA00006739"/>
    </source>
</evidence>